<keyword evidence="3" id="KW-1185">Reference proteome</keyword>
<gene>
    <name evidence="2" type="ORF">GCM10022223_70190</name>
</gene>
<name>A0ABP7AVJ4_9ACTN</name>
<dbReference type="RefSeq" id="WP_231488212.1">
    <property type="nucleotide sequence ID" value="NZ_BAAAZO010000014.1"/>
</dbReference>
<sequence>MDDWPSRRREAFEAHDRARQRAEQAETLQARQIVAGFVARARALDLPTEPLRARAYSGSATYRTGLLGWYLQPSGPLAVDQDGGFYTLITPAGLTARLRGVRLTPGDPPLAVGRGARDGESMSLRELLDRRLAAGRDFRRYP</sequence>
<evidence type="ECO:0000313" key="2">
    <source>
        <dbReference type="EMBL" id="GAA3640925.1"/>
    </source>
</evidence>
<proteinExistence type="predicted"/>
<evidence type="ECO:0000313" key="3">
    <source>
        <dbReference type="Proteomes" id="UP001501074"/>
    </source>
</evidence>
<reference evidence="3" key="1">
    <citation type="journal article" date="2019" name="Int. J. Syst. Evol. Microbiol.">
        <title>The Global Catalogue of Microorganisms (GCM) 10K type strain sequencing project: providing services to taxonomists for standard genome sequencing and annotation.</title>
        <authorList>
            <consortium name="The Broad Institute Genomics Platform"/>
            <consortium name="The Broad Institute Genome Sequencing Center for Infectious Disease"/>
            <person name="Wu L."/>
            <person name="Ma J."/>
        </authorList>
    </citation>
    <scope>NUCLEOTIDE SEQUENCE [LARGE SCALE GENOMIC DNA]</scope>
    <source>
        <strain evidence="3">JCM 16902</strain>
    </source>
</reference>
<protein>
    <submittedName>
        <fullName evidence="2">Uncharacterized protein</fullName>
    </submittedName>
</protein>
<dbReference type="EMBL" id="BAAAZO010000014">
    <property type="protein sequence ID" value="GAA3640925.1"/>
    <property type="molecule type" value="Genomic_DNA"/>
</dbReference>
<feature type="region of interest" description="Disordered" evidence="1">
    <location>
        <begin position="1"/>
        <end position="24"/>
    </location>
</feature>
<dbReference type="Proteomes" id="UP001501074">
    <property type="component" value="Unassembled WGS sequence"/>
</dbReference>
<evidence type="ECO:0000256" key="1">
    <source>
        <dbReference type="SAM" id="MobiDB-lite"/>
    </source>
</evidence>
<comment type="caution">
    <text evidence="2">The sequence shown here is derived from an EMBL/GenBank/DDBJ whole genome shotgun (WGS) entry which is preliminary data.</text>
</comment>
<accession>A0ABP7AVJ4</accession>
<organism evidence="2 3">
    <name type="scientific">Kineosporia mesophila</name>
    <dbReference type="NCBI Taxonomy" id="566012"/>
    <lineage>
        <taxon>Bacteria</taxon>
        <taxon>Bacillati</taxon>
        <taxon>Actinomycetota</taxon>
        <taxon>Actinomycetes</taxon>
        <taxon>Kineosporiales</taxon>
        <taxon>Kineosporiaceae</taxon>
        <taxon>Kineosporia</taxon>
    </lineage>
</organism>